<dbReference type="EMBL" id="HBUF01238533">
    <property type="protein sequence ID" value="CAG6676050.1"/>
    <property type="molecule type" value="Transcribed_RNA"/>
</dbReference>
<reference evidence="1" key="1">
    <citation type="submission" date="2021-05" db="EMBL/GenBank/DDBJ databases">
        <authorList>
            <person name="Alioto T."/>
            <person name="Alioto T."/>
            <person name="Gomez Garrido J."/>
        </authorList>
    </citation>
    <scope>NUCLEOTIDE SEQUENCE</scope>
</reference>
<name>A0A8D8SXK7_9HEMI</name>
<accession>A0A8D8SXK7</accession>
<sequence>MFVLFRKKTNNVTFSLFGMKKTHVHGCRALKTKYIYLFKQIKRITYKMTDTYRNKLFLCENLFSLTDKSAVNFKLGDFLDFKTKRSAEKTLFSLEKAISRLFFPPMQK</sequence>
<dbReference type="AlphaFoldDB" id="A0A8D8SXK7"/>
<organism evidence="1">
    <name type="scientific">Cacopsylla melanoneura</name>
    <dbReference type="NCBI Taxonomy" id="428564"/>
    <lineage>
        <taxon>Eukaryota</taxon>
        <taxon>Metazoa</taxon>
        <taxon>Ecdysozoa</taxon>
        <taxon>Arthropoda</taxon>
        <taxon>Hexapoda</taxon>
        <taxon>Insecta</taxon>
        <taxon>Pterygota</taxon>
        <taxon>Neoptera</taxon>
        <taxon>Paraneoptera</taxon>
        <taxon>Hemiptera</taxon>
        <taxon>Sternorrhyncha</taxon>
        <taxon>Psylloidea</taxon>
        <taxon>Psyllidae</taxon>
        <taxon>Psyllinae</taxon>
        <taxon>Cacopsylla</taxon>
    </lineage>
</organism>
<evidence type="ECO:0000313" key="1">
    <source>
        <dbReference type="EMBL" id="CAG6676050.1"/>
    </source>
</evidence>
<protein>
    <submittedName>
        <fullName evidence="1">Uncharacterized protein</fullName>
    </submittedName>
</protein>
<proteinExistence type="predicted"/>